<dbReference type="EMBL" id="NBSK02000003">
    <property type="protein sequence ID" value="KAJ0215409.1"/>
    <property type="molecule type" value="Genomic_DNA"/>
</dbReference>
<dbReference type="SUPFAM" id="SSF64005">
    <property type="entry name" value="Undecaprenyl diphosphate synthase"/>
    <property type="match status" value="1"/>
</dbReference>
<keyword evidence="3" id="KW-1185">Reference proteome</keyword>
<dbReference type="InterPro" id="IPR036424">
    <property type="entry name" value="UPP_synth-like_sf"/>
</dbReference>
<keyword evidence="1" id="KW-0808">Transferase</keyword>
<dbReference type="Proteomes" id="UP000235145">
    <property type="component" value="Unassembled WGS sequence"/>
</dbReference>
<name>A0A9R1XJT7_LACSA</name>
<comment type="caution">
    <text evidence="2">The sequence shown here is derived from an EMBL/GenBank/DDBJ whole genome shotgun (WGS) entry which is preliminary data.</text>
</comment>
<organism evidence="2 3">
    <name type="scientific">Lactuca sativa</name>
    <name type="common">Garden lettuce</name>
    <dbReference type="NCBI Taxonomy" id="4236"/>
    <lineage>
        <taxon>Eukaryota</taxon>
        <taxon>Viridiplantae</taxon>
        <taxon>Streptophyta</taxon>
        <taxon>Embryophyta</taxon>
        <taxon>Tracheophyta</taxon>
        <taxon>Spermatophyta</taxon>
        <taxon>Magnoliopsida</taxon>
        <taxon>eudicotyledons</taxon>
        <taxon>Gunneridae</taxon>
        <taxon>Pentapetalae</taxon>
        <taxon>asterids</taxon>
        <taxon>campanulids</taxon>
        <taxon>Asterales</taxon>
        <taxon>Asteraceae</taxon>
        <taxon>Cichorioideae</taxon>
        <taxon>Cichorieae</taxon>
        <taxon>Lactucinae</taxon>
        <taxon>Lactuca</taxon>
    </lineage>
</organism>
<reference evidence="2 3" key="1">
    <citation type="journal article" date="2017" name="Nat. Commun.">
        <title>Genome assembly with in vitro proximity ligation data and whole-genome triplication in lettuce.</title>
        <authorList>
            <person name="Reyes-Chin-Wo S."/>
            <person name="Wang Z."/>
            <person name="Yang X."/>
            <person name="Kozik A."/>
            <person name="Arikit S."/>
            <person name="Song C."/>
            <person name="Xia L."/>
            <person name="Froenicke L."/>
            <person name="Lavelle D.O."/>
            <person name="Truco M.J."/>
            <person name="Xia R."/>
            <person name="Zhu S."/>
            <person name="Xu C."/>
            <person name="Xu H."/>
            <person name="Xu X."/>
            <person name="Cox K."/>
            <person name="Korf I."/>
            <person name="Meyers B.C."/>
            <person name="Michelmore R.W."/>
        </authorList>
    </citation>
    <scope>NUCLEOTIDE SEQUENCE [LARGE SCALE GENOMIC DNA]</scope>
    <source>
        <strain evidence="3">cv. Salinas</strain>
        <tissue evidence="2">Seedlings</tissue>
    </source>
</reference>
<evidence type="ECO:0000313" key="3">
    <source>
        <dbReference type="Proteomes" id="UP000235145"/>
    </source>
</evidence>
<evidence type="ECO:0000313" key="2">
    <source>
        <dbReference type="EMBL" id="KAJ0215409.1"/>
    </source>
</evidence>
<dbReference type="Gene3D" id="3.40.1180.10">
    <property type="entry name" value="Decaprenyl diphosphate synthase-like"/>
    <property type="match status" value="1"/>
</dbReference>
<proteinExistence type="predicted"/>
<accession>A0A9R1XJT7</accession>
<evidence type="ECO:0000256" key="1">
    <source>
        <dbReference type="ARBA" id="ARBA00022679"/>
    </source>
</evidence>
<evidence type="ECO:0008006" key="4">
    <source>
        <dbReference type="Google" id="ProtNLM"/>
    </source>
</evidence>
<dbReference type="InterPro" id="IPR001441">
    <property type="entry name" value="UPP_synth-like"/>
</dbReference>
<dbReference type="PANTHER" id="PTHR10291:SF0">
    <property type="entry name" value="DEHYDRODOLICHYL DIPHOSPHATE SYNTHASE 2"/>
    <property type="match status" value="1"/>
</dbReference>
<sequence>MVGLHCELMSKHVVVIIDGNRRWARSRGLMPLAGYLTNAGALKFVVDLYRKWGIQVLTVFTFSSVNWLRPKVFEVDFLMRLLGNTLKDEVSSMSRMKSEFLSLETYLRFHNHYEISLHIVRTLFLVTYDSRWMVLGGC</sequence>
<dbReference type="Pfam" id="PF01255">
    <property type="entry name" value="Prenyltransf"/>
    <property type="match status" value="1"/>
</dbReference>
<gene>
    <name evidence="2" type="ORF">LSAT_V11C300141970</name>
</gene>
<protein>
    <recommendedName>
        <fullName evidence="4">Alkyl transferase</fullName>
    </recommendedName>
</protein>
<dbReference type="PANTHER" id="PTHR10291">
    <property type="entry name" value="DEHYDRODOLICHYL DIPHOSPHATE SYNTHASE FAMILY MEMBER"/>
    <property type="match status" value="1"/>
</dbReference>
<dbReference type="GO" id="GO:0016765">
    <property type="term" value="F:transferase activity, transferring alkyl or aryl (other than methyl) groups"/>
    <property type="evidence" value="ECO:0007669"/>
    <property type="project" value="InterPro"/>
</dbReference>
<dbReference type="AlphaFoldDB" id="A0A9R1XJT7"/>